<name>A0A1A9HYW7_9BACT</name>
<gene>
    <name evidence="4" type="ORF">A8C56_05865</name>
</gene>
<dbReference type="NCBIfam" id="TIGR00573">
    <property type="entry name" value="dnaq"/>
    <property type="match status" value="1"/>
</dbReference>
<organism evidence="4 5">
    <name type="scientific">Niabella ginsenosidivorans</name>
    <dbReference type="NCBI Taxonomy" id="1176587"/>
    <lineage>
        <taxon>Bacteria</taxon>
        <taxon>Pseudomonadati</taxon>
        <taxon>Bacteroidota</taxon>
        <taxon>Chitinophagia</taxon>
        <taxon>Chitinophagales</taxon>
        <taxon>Chitinophagaceae</taxon>
        <taxon>Niabella</taxon>
    </lineage>
</organism>
<dbReference type="GO" id="GO:0005829">
    <property type="term" value="C:cytosol"/>
    <property type="evidence" value="ECO:0007669"/>
    <property type="project" value="TreeGrafter"/>
</dbReference>
<dbReference type="GO" id="GO:0006289">
    <property type="term" value="P:nucleotide-excision repair"/>
    <property type="evidence" value="ECO:0007669"/>
    <property type="project" value="InterPro"/>
</dbReference>
<proteinExistence type="predicted"/>
<dbReference type="Proteomes" id="UP000077667">
    <property type="component" value="Chromosome"/>
</dbReference>
<keyword evidence="5" id="KW-1185">Reference proteome</keyword>
<dbReference type="InterPro" id="IPR013520">
    <property type="entry name" value="Ribonucl_H"/>
</dbReference>
<evidence type="ECO:0000313" key="4">
    <source>
        <dbReference type="EMBL" id="ANH80576.1"/>
    </source>
</evidence>
<dbReference type="AlphaFoldDB" id="A0A1A9HYW7"/>
<dbReference type="SMART" id="SM00465">
    <property type="entry name" value="GIYc"/>
    <property type="match status" value="1"/>
</dbReference>
<dbReference type="SUPFAM" id="SSF82771">
    <property type="entry name" value="GIY-YIG endonuclease"/>
    <property type="match status" value="1"/>
</dbReference>
<dbReference type="STRING" id="1176587.A8C56_05865"/>
<dbReference type="KEGG" id="nia:A8C56_05865"/>
<dbReference type="CDD" id="cd06127">
    <property type="entry name" value="DEDDh"/>
    <property type="match status" value="1"/>
</dbReference>
<dbReference type="PANTHER" id="PTHR30231:SF41">
    <property type="entry name" value="DNA POLYMERASE III SUBUNIT EPSILON"/>
    <property type="match status" value="1"/>
</dbReference>
<dbReference type="InterPro" id="IPR000305">
    <property type="entry name" value="GIY-YIG_endonuc"/>
</dbReference>
<dbReference type="CDD" id="cd10434">
    <property type="entry name" value="GIY-YIG_UvrC_Cho"/>
    <property type="match status" value="1"/>
</dbReference>
<protein>
    <submittedName>
        <fullName evidence="4">DNA polymerase III subunit epsilon</fullName>
    </submittedName>
</protein>
<dbReference type="Pfam" id="PF01541">
    <property type="entry name" value="GIY-YIG"/>
    <property type="match status" value="1"/>
</dbReference>
<dbReference type="InterPro" id="IPR035901">
    <property type="entry name" value="GIY-YIG_endonuc_sf"/>
</dbReference>
<dbReference type="GO" id="GO:0003887">
    <property type="term" value="F:DNA-directed DNA polymerase activity"/>
    <property type="evidence" value="ECO:0007669"/>
    <property type="project" value="InterPro"/>
</dbReference>
<dbReference type="InterPro" id="IPR047296">
    <property type="entry name" value="GIY-YIG_UvrC_Cho"/>
</dbReference>
<dbReference type="Pfam" id="PF00929">
    <property type="entry name" value="RNase_T"/>
    <property type="match status" value="1"/>
</dbReference>
<dbReference type="PROSITE" id="PS50164">
    <property type="entry name" value="GIY_YIG"/>
    <property type="match status" value="1"/>
</dbReference>
<evidence type="ECO:0000313" key="5">
    <source>
        <dbReference type="Proteomes" id="UP000077667"/>
    </source>
</evidence>
<sequence>MHYAIVDIETTGAYAAAGSITEICIQVLDEAGTIVERFESLVNPVQQIPYSIQALTGITNEMVQEAPLFEEIAEQVYTLLLDKVFVAHSVNFDYSFVKNQLSYCGFELNVKKLCTVRLSRKIIPAHRSYSLGKLCEALGIRHVNKHRAGGDTDATVALFRLLLEKDTEGHIAKSLKKTSKEQVLPPNVPKSDFDQLPYTPGIYYFHDEKGRIVYVGKAKNIRYRVSSHFSNNSTSRQRQNFMRHVYRISFEECGTELMAAVKESTEIKRWWPRFNSSQKRREDLYGIVAYEDQNGYLRLGVEKMSRGRQLLNSYHHIEGAKAALRQLVHDFNLCPRLCFIGEELFDEQLHRALCAGACIKKEAPEVYNRRIAAAMEHLKNLPSFAIIDKGIHHDEKSCILVWNGSFYGMGFIAGDVRIEQPEQFREYVTPYKENSAITNMLFAYAKRYPSKIIQFNKVV</sequence>
<dbReference type="GO" id="GO:0045004">
    <property type="term" value="P:DNA replication proofreading"/>
    <property type="evidence" value="ECO:0007669"/>
    <property type="project" value="TreeGrafter"/>
</dbReference>
<dbReference type="GO" id="GO:0003677">
    <property type="term" value="F:DNA binding"/>
    <property type="evidence" value="ECO:0007669"/>
    <property type="project" value="InterPro"/>
</dbReference>
<comment type="subunit">
    <text evidence="2">DNA polymerase III contains a core (composed of alpha, epsilon and theta chains) that associates with a tau subunit. This core dimerizes to form the POLIII' complex. PolIII' associates with the gamma complex (composed of gamma, delta, delta', psi and chi chains) and with the beta chain to form the complete DNA polymerase III complex.</text>
</comment>
<dbReference type="PANTHER" id="PTHR30231">
    <property type="entry name" value="DNA POLYMERASE III SUBUNIT EPSILON"/>
    <property type="match status" value="1"/>
</dbReference>
<dbReference type="InterPro" id="IPR012337">
    <property type="entry name" value="RNaseH-like_sf"/>
</dbReference>
<dbReference type="RefSeq" id="WP_067753282.1">
    <property type="nucleotide sequence ID" value="NZ_CP015772.1"/>
</dbReference>
<dbReference type="OrthoDB" id="9803913at2"/>
<evidence type="ECO:0000259" key="3">
    <source>
        <dbReference type="PROSITE" id="PS50164"/>
    </source>
</evidence>
<evidence type="ECO:0000256" key="1">
    <source>
        <dbReference type="ARBA" id="ARBA00025483"/>
    </source>
</evidence>
<dbReference type="FunFam" id="3.30.420.10:FF:000045">
    <property type="entry name" value="3'-5' exonuclease DinG"/>
    <property type="match status" value="1"/>
</dbReference>
<dbReference type="InterPro" id="IPR036397">
    <property type="entry name" value="RNaseH_sf"/>
</dbReference>
<feature type="domain" description="GIY-YIG" evidence="3">
    <location>
        <begin position="198"/>
        <end position="276"/>
    </location>
</feature>
<dbReference type="EMBL" id="CP015772">
    <property type="protein sequence ID" value="ANH80576.1"/>
    <property type="molecule type" value="Genomic_DNA"/>
</dbReference>
<evidence type="ECO:0000256" key="2">
    <source>
        <dbReference type="ARBA" id="ARBA00026073"/>
    </source>
</evidence>
<reference evidence="4 5" key="1">
    <citation type="submission" date="2016-05" db="EMBL/GenBank/DDBJ databases">
        <title>Niabella ginsenosidivorans BS26 whole genome sequencing.</title>
        <authorList>
            <person name="Im W.T."/>
            <person name="Siddiqi M.Z."/>
        </authorList>
    </citation>
    <scope>NUCLEOTIDE SEQUENCE [LARGE SCALE GENOMIC DNA]</scope>
    <source>
        <strain evidence="4 5">BS26</strain>
    </source>
</reference>
<accession>A0A1A9HYW7</accession>
<comment type="function">
    <text evidence="1">DNA polymerase III is a complex, multichain enzyme responsible for most of the replicative synthesis in bacteria. The epsilon subunit contain the editing function and is a proofreading 3'-5' exonuclease.</text>
</comment>
<dbReference type="InterPro" id="IPR006054">
    <property type="entry name" value="DnaQ"/>
</dbReference>
<dbReference type="SMART" id="SM00479">
    <property type="entry name" value="EXOIII"/>
    <property type="match status" value="1"/>
</dbReference>
<dbReference type="GO" id="GO:0008408">
    <property type="term" value="F:3'-5' exonuclease activity"/>
    <property type="evidence" value="ECO:0007669"/>
    <property type="project" value="TreeGrafter"/>
</dbReference>
<dbReference type="SUPFAM" id="SSF53098">
    <property type="entry name" value="Ribonuclease H-like"/>
    <property type="match status" value="1"/>
</dbReference>
<dbReference type="Gene3D" id="3.40.1440.10">
    <property type="entry name" value="GIY-YIG endonuclease"/>
    <property type="match status" value="1"/>
</dbReference>
<dbReference type="Gene3D" id="3.30.420.10">
    <property type="entry name" value="Ribonuclease H-like superfamily/Ribonuclease H"/>
    <property type="match status" value="1"/>
</dbReference>